<dbReference type="GO" id="GO:0042026">
    <property type="term" value="P:protein refolding"/>
    <property type="evidence" value="ECO:0007669"/>
    <property type="project" value="TreeGrafter"/>
</dbReference>
<dbReference type="PIRSF" id="PIRSF005261">
    <property type="entry name" value="Heat_shock_Hsp33"/>
    <property type="match status" value="1"/>
</dbReference>
<accession>A0A1M4WST3</accession>
<dbReference type="Pfam" id="PF01430">
    <property type="entry name" value="HSP33"/>
    <property type="match status" value="1"/>
</dbReference>
<sequence length="292" mass="31928">MKDYLIRGIDKTGNIRIFVATTTNMVEKARNTHNTSPTATAALGRALTAAAMMGVMMKNEDDRLTLKISGDGPIGTIMMVANNKGIVKGYVDYPYADVPSREDGKLDVGRLVGSNGTITTIMDLGLKDPYVGQANLVTGEIAEDLAMYYALSEQQPSAIGLGVLVDRDISVKASGGYIIQLLPDVSDEDITKIEEAISKIPSISSLIDRGLSPEDIMQELLKGFEMEILDKVDISYSCDCSRERIENVLLSVGKEEIRAMIEEDGKAEVVCHFCNTKYNFSKEELEKLIVDK</sequence>
<dbReference type="HAMAP" id="MF_00117">
    <property type="entry name" value="HslO"/>
    <property type="match status" value="1"/>
</dbReference>
<comment type="subcellular location">
    <subcellularLocation>
        <location evidence="6">Cytoplasm</location>
    </subcellularLocation>
</comment>
<dbReference type="SUPFAM" id="SSF64397">
    <property type="entry name" value="Hsp33 domain"/>
    <property type="match status" value="1"/>
</dbReference>
<comment type="PTM">
    <text evidence="6">Under oxidizing conditions two disulfide bonds are formed involving the reactive cysteines. Under reducing conditions zinc is bound to the reactive cysteines and the protein is inactive.</text>
</comment>
<dbReference type="GO" id="GO:0044183">
    <property type="term" value="F:protein folding chaperone"/>
    <property type="evidence" value="ECO:0007669"/>
    <property type="project" value="TreeGrafter"/>
</dbReference>
<evidence type="ECO:0000256" key="2">
    <source>
        <dbReference type="ARBA" id="ARBA00022833"/>
    </source>
</evidence>
<keyword evidence="2 6" id="KW-0862">Zinc</keyword>
<evidence type="ECO:0000256" key="6">
    <source>
        <dbReference type="HAMAP-Rule" id="MF_00117"/>
    </source>
</evidence>
<dbReference type="PANTHER" id="PTHR30111:SF1">
    <property type="entry name" value="33 KDA CHAPERONIN"/>
    <property type="match status" value="1"/>
</dbReference>
<dbReference type="InterPro" id="IPR016154">
    <property type="entry name" value="Heat_shock_Hsp33_C"/>
</dbReference>
<dbReference type="Proteomes" id="UP000184114">
    <property type="component" value="Unassembled WGS sequence"/>
</dbReference>
<dbReference type="PANTHER" id="PTHR30111">
    <property type="entry name" value="33 KDA CHAPERONIN"/>
    <property type="match status" value="1"/>
</dbReference>
<keyword evidence="1 6" id="KW-0963">Cytoplasm</keyword>
<evidence type="ECO:0000313" key="8">
    <source>
        <dbReference type="Proteomes" id="UP000184114"/>
    </source>
</evidence>
<dbReference type="InterPro" id="IPR000397">
    <property type="entry name" value="Heat_shock_Hsp33"/>
</dbReference>
<keyword evidence="5 6" id="KW-0676">Redox-active center</keyword>
<dbReference type="InterPro" id="IPR016153">
    <property type="entry name" value="Heat_shock_Hsp33_N"/>
</dbReference>
<reference evidence="8" key="1">
    <citation type="submission" date="2016-11" db="EMBL/GenBank/DDBJ databases">
        <authorList>
            <person name="Varghese N."/>
            <person name="Submissions S."/>
        </authorList>
    </citation>
    <scope>NUCLEOTIDE SEQUENCE [LARGE SCALE GENOMIC DNA]</scope>
    <source>
        <strain evidence="8">DSM 18095</strain>
    </source>
</reference>
<dbReference type="NCBIfam" id="NF001033">
    <property type="entry name" value="PRK00114.1"/>
    <property type="match status" value="1"/>
</dbReference>
<keyword evidence="3 6" id="KW-1015">Disulfide bond</keyword>
<dbReference type="SUPFAM" id="SSF118352">
    <property type="entry name" value="HSP33 redox switch-like"/>
    <property type="match status" value="1"/>
</dbReference>
<name>A0A1M4WST3_9FIRM</name>
<dbReference type="CDD" id="cd00498">
    <property type="entry name" value="Hsp33"/>
    <property type="match status" value="1"/>
</dbReference>
<feature type="disulfide bond" description="Redox-active" evidence="6">
    <location>
        <begin position="238"/>
        <end position="240"/>
    </location>
</feature>
<dbReference type="GeneID" id="90994506"/>
<protein>
    <recommendedName>
        <fullName evidence="6">33 kDa chaperonin</fullName>
    </recommendedName>
    <alternativeName>
        <fullName evidence="6">Heat shock protein 33 homolog</fullName>
        <shortName evidence="6">HSP33</shortName>
    </alternativeName>
</protein>
<evidence type="ECO:0000256" key="1">
    <source>
        <dbReference type="ARBA" id="ARBA00022490"/>
    </source>
</evidence>
<dbReference type="GO" id="GO:0005737">
    <property type="term" value="C:cytoplasm"/>
    <property type="evidence" value="ECO:0007669"/>
    <property type="project" value="UniProtKB-SubCell"/>
</dbReference>
<feature type="disulfide bond" description="Redox-active" evidence="6">
    <location>
        <begin position="271"/>
        <end position="274"/>
    </location>
</feature>
<dbReference type="RefSeq" id="WP_072975922.1">
    <property type="nucleotide sequence ID" value="NZ_FQTY01000008.1"/>
</dbReference>
<comment type="similarity">
    <text evidence="6">Belongs to the HSP33 family.</text>
</comment>
<comment type="function">
    <text evidence="6">Redox regulated molecular chaperone. Protects both thermally unfolding and oxidatively damaged proteins from irreversible aggregation. Plays an important role in the bacterial defense system toward oxidative stress.</text>
</comment>
<evidence type="ECO:0000256" key="3">
    <source>
        <dbReference type="ARBA" id="ARBA00023157"/>
    </source>
</evidence>
<evidence type="ECO:0000256" key="5">
    <source>
        <dbReference type="ARBA" id="ARBA00023284"/>
    </source>
</evidence>
<dbReference type="GO" id="GO:0051082">
    <property type="term" value="F:unfolded protein binding"/>
    <property type="evidence" value="ECO:0007669"/>
    <property type="project" value="UniProtKB-UniRule"/>
</dbReference>
<dbReference type="AlphaFoldDB" id="A0A1M4WST3"/>
<evidence type="ECO:0000256" key="4">
    <source>
        <dbReference type="ARBA" id="ARBA00023186"/>
    </source>
</evidence>
<dbReference type="Gene3D" id="3.90.1280.10">
    <property type="entry name" value="HSP33 redox switch-like"/>
    <property type="match status" value="1"/>
</dbReference>
<dbReference type="EMBL" id="FQTY01000008">
    <property type="protein sequence ID" value="SHE84296.1"/>
    <property type="molecule type" value="Genomic_DNA"/>
</dbReference>
<keyword evidence="8" id="KW-1185">Reference proteome</keyword>
<keyword evidence="4 6" id="KW-0143">Chaperone</keyword>
<gene>
    <name evidence="6" type="primary">hslO</name>
    <name evidence="7" type="ORF">SAMN02745784_01971</name>
</gene>
<dbReference type="STRING" id="1123404.SAMN02745784_01971"/>
<organism evidence="7 8">
    <name type="scientific">Tissierella praeacuta DSM 18095</name>
    <dbReference type="NCBI Taxonomy" id="1123404"/>
    <lineage>
        <taxon>Bacteria</taxon>
        <taxon>Bacillati</taxon>
        <taxon>Bacillota</taxon>
        <taxon>Tissierellia</taxon>
        <taxon>Tissierellales</taxon>
        <taxon>Tissierellaceae</taxon>
        <taxon>Tissierella</taxon>
    </lineage>
</organism>
<evidence type="ECO:0000313" key="7">
    <source>
        <dbReference type="EMBL" id="SHE84296.1"/>
    </source>
</evidence>
<proteinExistence type="inferred from homology"/>
<dbReference type="Gene3D" id="3.55.30.10">
    <property type="entry name" value="Hsp33 domain"/>
    <property type="match status" value="1"/>
</dbReference>